<dbReference type="Pfam" id="PF00282">
    <property type="entry name" value="Pyridoxal_deC"/>
    <property type="match status" value="1"/>
</dbReference>
<dbReference type="Gene3D" id="3.40.640.10">
    <property type="entry name" value="Type I PLP-dependent aspartate aminotransferase-like (Major domain)"/>
    <property type="match status" value="1"/>
</dbReference>
<sequence>MDTLNVFDFLDRIIALIKEENVLNPQETDRVIEYEDPEDLKIKIDFSLTESCANLDELEAICRNVIKYSIKTNSGKFHNQLYGGTDLFGLGATWLSESLNTNQHTFEVAPVFTLIERSVIEEVKHVVGYEEGDGLFSPGGSISNMYGMVLARYRLFPETKTKGLSGLPTLVAFTSEEATHWLGIGTDNVIKIKTDDLGRMIPEELERQIVLNKSKGCVPFFVNATAGTTVVGAIDPLDEIAEICNKHKLWLHIDACYGGTLLLSKNHRQRLGASHRSDSFAWNPHKMLGAPLQCSIFITRQNNILHECNSASAGYLFQQDKFYDVSYDTGDKSIQCGRKVDGFKLWLMWKVRGSVGFQSLIDNALDCANYFKNKISKLEGFRLVQKNFETSSVCFWYIPANLRGKKEDEEWWQKMNNVAPAIKEKIVKSGKLMVGYSPLLHRGMYNFFRMITTCHPVPTYSDMDYVIAQIQHFEKAL</sequence>
<dbReference type="PANTHER" id="PTHR45677:SF8">
    <property type="entry name" value="CYSTEINE SULFINIC ACID DECARBOXYLASE"/>
    <property type="match status" value="1"/>
</dbReference>
<dbReference type="AlphaFoldDB" id="A0A8J6HEG4"/>
<dbReference type="GO" id="GO:0030170">
    <property type="term" value="F:pyridoxal phosphate binding"/>
    <property type="evidence" value="ECO:0007669"/>
    <property type="project" value="InterPro"/>
</dbReference>
<evidence type="ECO:0000256" key="5">
    <source>
        <dbReference type="ARBA" id="ARBA00023239"/>
    </source>
</evidence>
<evidence type="ECO:0000256" key="2">
    <source>
        <dbReference type="ARBA" id="ARBA00009533"/>
    </source>
</evidence>
<proteinExistence type="inferred from homology"/>
<dbReference type="Gene3D" id="3.90.1150.170">
    <property type="match status" value="1"/>
</dbReference>
<gene>
    <name evidence="8" type="ORF">GEV33_009914</name>
</gene>
<reference evidence="8" key="1">
    <citation type="journal article" date="2020" name="J Insects Food Feed">
        <title>The yellow mealworm (Tenebrio molitor) genome: a resource for the emerging insects as food and feed industry.</title>
        <authorList>
            <person name="Eriksson T."/>
            <person name="Andere A."/>
            <person name="Kelstrup H."/>
            <person name="Emery V."/>
            <person name="Picard C."/>
        </authorList>
    </citation>
    <scope>NUCLEOTIDE SEQUENCE</scope>
    <source>
        <strain evidence="8">Stoneville</strain>
        <tissue evidence="8">Whole head</tissue>
    </source>
</reference>
<dbReference type="InterPro" id="IPR002129">
    <property type="entry name" value="PyrdxlP-dep_de-COase"/>
</dbReference>
<dbReference type="InterPro" id="IPR021115">
    <property type="entry name" value="Pyridoxal-P_BS"/>
</dbReference>
<comment type="similarity">
    <text evidence="2 7">Belongs to the group II decarboxylase family.</text>
</comment>
<dbReference type="EMBL" id="JABDTM020025736">
    <property type="protein sequence ID" value="KAH0812877.1"/>
    <property type="molecule type" value="Genomic_DNA"/>
</dbReference>
<evidence type="ECO:0000256" key="4">
    <source>
        <dbReference type="ARBA" id="ARBA00022898"/>
    </source>
</evidence>
<dbReference type="InterPro" id="IPR015421">
    <property type="entry name" value="PyrdxlP-dep_Trfase_major"/>
</dbReference>
<keyword evidence="5 7" id="KW-0456">Lyase</keyword>
<keyword evidence="3" id="KW-0210">Decarboxylase</keyword>
<dbReference type="GO" id="GO:0019752">
    <property type="term" value="P:carboxylic acid metabolic process"/>
    <property type="evidence" value="ECO:0007669"/>
    <property type="project" value="InterPro"/>
</dbReference>
<evidence type="ECO:0000256" key="3">
    <source>
        <dbReference type="ARBA" id="ARBA00022793"/>
    </source>
</evidence>
<evidence type="ECO:0000256" key="1">
    <source>
        <dbReference type="ARBA" id="ARBA00001933"/>
    </source>
</evidence>
<accession>A0A8J6HEG4</accession>
<dbReference type="GO" id="GO:0005737">
    <property type="term" value="C:cytoplasm"/>
    <property type="evidence" value="ECO:0007669"/>
    <property type="project" value="TreeGrafter"/>
</dbReference>
<name>A0A8J6HEG4_TENMO</name>
<evidence type="ECO:0000313" key="9">
    <source>
        <dbReference type="Proteomes" id="UP000719412"/>
    </source>
</evidence>
<reference evidence="8" key="2">
    <citation type="submission" date="2021-08" db="EMBL/GenBank/DDBJ databases">
        <authorList>
            <person name="Eriksson T."/>
        </authorList>
    </citation>
    <scope>NUCLEOTIDE SEQUENCE</scope>
    <source>
        <strain evidence="8">Stoneville</strain>
        <tissue evidence="8">Whole head</tissue>
    </source>
</reference>
<dbReference type="GO" id="GO:0016831">
    <property type="term" value="F:carboxy-lyase activity"/>
    <property type="evidence" value="ECO:0007669"/>
    <property type="project" value="UniProtKB-KW"/>
</dbReference>
<dbReference type="PROSITE" id="PS00392">
    <property type="entry name" value="DDC_GAD_HDC_YDC"/>
    <property type="match status" value="1"/>
</dbReference>
<dbReference type="PANTHER" id="PTHR45677">
    <property type="entry name" value="GLUTAMATE DECARBOXYLASE-RELATED"/>
    <property type="match status" value="1"/>
</dbReference>
<comment type="caution">
    <text evidence="8">The sequence shown here is derived from an EMBL/GenBank/DDBJ whole genome shotgun (WGS) entry which is preliminary data.</text>
</comment>
<comment type="cofactor">
    <cofactor evidence="1 6 7">
        <name>pyridoxal 5'-phosphate</name>
        <dbReference type="ChEBI" id="CHEBI:597326"/>
    </cofactor>
</comment>
<evidence type="ECO:0000256" key="7">
    <source>
        <dbReference type="RuleBase" id="RU000382"/>
    </source>
</evidence>
<organism evidence="8 9">
    <name type="scientific">Tenebrio molitor</name>
    <name type="common">Yellow mealworm beetle</name>
    <dbReference type="NCBI Taxonomy" id="7067"/>
    <lineage>
        <taxon>Eukaryota</taxon>
        <taxon>Metazoa</taxon>
        <taxon>Ecdysozoa</taxon>
        <taxon>Arthropoda</taxon>
        <taxon>Hexapoda</taxon>
        <taxon>Insecta</taxon>
        <taxon>Pterygota</taxon>
        <taxon>Neoptera</taxon>
        <taxon>Endopterygota</taxon>
        <taxon>Coleoptera</taxon>
        <taxon>Polyphaga</taxon>
        <taxon>Cucujiformia</taxon>
        <taxon>Tenebrionidae</taxon>
        <taxon>Tenebrio</taxon>
    </lineage>
</organism>
<feature type="modified residue" description="N6-(pyridoxal phosphate)lysine" evidence="6">
    <location>
        <position position="286"/>
    </location>
</feature>
<dbReference type="SUPFAM" id="SSF53383">
    <property type="entry name" value="PLP-dependent transferases"/>
    <property type="match status" value="1"/>
</dbReference>
<evidence type="ECO:0000313" key="8">
    <source>
        <dbReference type="EMBL" id="KAH0812877.1"/>
    </source>
</evidence>
<keyword evidence="9" id="KW-1185">Reference proteome</keyword>
<evidence type="ECO:0000256" key="6">
    <source>
        <dbReference type="PIRSR" id="PIRSR602129-50"/>
    </source>
</evidence>
<keyword evidence="4 6" id="KW-0663">Pyridoxal phosphate</keyword>
<dbReference type="Proteomes" id="UP000719412">
    <property type="component" value="Unassembled WGS sequence"/>
</dbReference>
<protein>
    <submittedName>
        <fullName evidence="8">Uncharacterized protein</fullName>
    </submittedName>
</protein>
<dbReference type="InterPro" id="IPR015424">
    <property type="entry name" value="PyrdxlP-dep_Trfase"/>
</dbReference>